<evidence type="ECO:0000256" key="1">
    <source>
        <dbReference type="SAM" id="MobiDB-lite"/>
    </source>
</evidence>
<protein>
    <submittedName>
        <fullName evidence="2">Uncharacterized protein</fullName>
    </submittedName>
</protein>
<feature type="region of interest" description="Disordered" evidence="1">
    <location>
        <begin position="1"/>
        <end position="90"/>
    </location>
</feature>
<dbReference type="Proteomes" id="UP001500279">
    <property type="component" value="Unassembled WGS sequence"/>
</dbReference>
<name>A0ABN1JT93_9BURK</name>
<organism evidence="2 3">
    <name type="scientific">Ideonella azotifigens</name>
    <dbReference type="NCBI Taxonomy" id="513160"/>
    <lineage>
        <taxon>Bacteria</taxon>
        <taxon>Pseudomonadati</taxon>
        <taxon>Pseudomonadota</taxon>
        <taxon>Betaproteobacteria</taxon>
        <taxon>Burkholderiales</taxon>
        <taxon>Sphaerotilaceae</taxon>
        <taxon>Ideonella</taxon>
    </lineage>
</organism>
<feature type="compositionally biased region" description="Basic and acidic residues" evidence="1">
    <location>
        <begin position="69"/>
        <end position="90"/>
    </location>
</feature>
<sequence>MASCAEASVASSAAGRKFTSRGSGKRGRRAANASGCAGSGMGSHRKPNCRAAASKLLSLHGGGNSRSTKPAEKGRWCRAHKEPKAHSHCD</sequence>
<proteinExistence type="predicted"/>
<dbReference type="EMBL" id="BAAAEW010000006">
    <property type="protein sequence ID" value="GAA0745868.1"/>
    <property type="molecule type" value="Genomic_DNA"/>
</dbReference>
<keyword evidence="3" id="KW-1185">Reference proteome</keyword>
<accession>A0ABN1JT93</accession>
<feature type="compositionally biased region" description="Low complexity" evidence="1">
    <location>
        <begin position="1"/>
        <end position="22"/>
    </location>
</feature>
<comment type="caution">
    <text evidence="2">The sequence shown here is derived from an EMBL/GenBank/DDBJ whole genome shotgun (WGS) entry which is preliminary data.</text>
</comment>
<gene>
    <name evidence="2" type="ORF">GCM10009107_12730</name>
</gene>
<evidence type="ECO:0000313" key="2">
    <source>
        <dbReference type="EMBL" id="GAA0745868.1"/>
    </source>
</evidence>
<reference evidence="2 3" key="1">
    <citation type="journal article" date="2019" name="Int. J. Syst. Evol. Microbiol.">
        <title>The Global Catalogue of Microorganisms (GCM) 10K type strain sequencing project: providing services to taxonomists for standard genome sequencing and annotation.</title>
        <authorList>
            <consortium name="The Broad Institute Genomics Platform"/>
            <consortium name="The Broad Institute Genome Sequencing Center for Infectious Disease"/>
            <person name="Wu L."/>
            <person name="Ma J."/>
        </authorList>
    </citation>
    <scope>NUCLEOTIDE SEQUENCE [LARGE SCALE GENOMIC DNA]</scope>
    <source>
        <strain evidence="2 3">JCM 15503</strain>
    </source>
</reference>
<evidence type="ECO:0000313" key="3">
    <source>
        <dbReference type="Proteomes" id="UP001500279"/>
    </source>
</evidence>